<accession>A0A2N7W4S0</accession>
<evidence type="ECO:0000256" key="1">
    <source>
        <dbReference type="SAM" id="Phobius"/>
    </source>
</evidence>
<evidence type="ECO:0000313" key="3">
    <source>
        <dbReference type="EMBL" id="PMS24388.1"/>
    </source>
</evidence>
<comment type="caution">
    <text evidence="3">The sequence shown here is derived from an EMBL/GenBank/DDBJ whole genome shotgun (WGS) entry which is preliminary data.</text>
</comment>
<dbReference type="InterPro" id="IPR041916">
    <property type="entry name" value="Anti_sigma_zinc_sf"/>
</dbReference>
<evidence type="ECO:0000259" key="2">
    <source>
        <dbReference type="Pfam" id="PF13490"/>
    </source>
</evidence>
<evidence type="ECO:0000313" key="4">
    <source>
        <dbReference type="Proteomes" id="UP000235347"/>
    </source>
</evidence>
<keyword evidence="1" id="KW-0472">Membrane</keyword>
<protein>
    <recommendedName>
        <fullName evidence="2">Putative zinc-finger domain-containing protein</fullName>
    </recommendedName>
</protein>
<sequence>MIFSTHRDRTHLRVWGLLPSFVNGTACADERSDVERHLSDCPACRDELAFQQRLRAAMTASRATVGPDLEAGLERLLERIDGHAVGERRRARTLLWAQRPSASALAYGLAALLILGAGGTALFRLGPGDAVRPAVYRTLSSGSPALTQPGTPRATIRLVVDPAMPIGQLQALLTSLGLQIVAGPGANGIYSLAPAAGAGKGHLARQIDTLRATSGVRFAEPIEYGGS</sequence>
<reference evidence="3 4" key="1">
    <citation type="submission" date="2018-01" db="EMBL/GenBank/DDBJ databases">
        <title>Whole genome analyses suggest that Burkholderia sensu lato contains two further novel genera in the rhizoxinica-symbiotica group Mycetohabitans gen. nov., and Trinickia gen. nov.: implications for the evolution of diazotrophy and nodulation in the Burkholderiaceae.</title>
        <authorList>
            <person name="Estrada-de los Santos P."/>
            <person name="Palmer M."/>
            <person name="Chavez-Ramirez B."/>
            <person name="Beukes C."/>
            <person name="Steenkamp E.T."/>
            <person name="Hirsch A.M."/>
            <person name="Manyaka P."/>
            <person name="Maluk M."/>
            <person name="Lafos M."/>
            <person name="Crook M."/>
            <person name="Gross E."/>
            <person name="Simon M.F."/>
            <person name="Bueno dos Reis Junior F."/>
            <person name="Poole P.S."/>
            <person name="Venter S.N."/>
            <person name="James E.K."/>
        </authorList>
    </citation>
    <scope>NUCLEOTIDE SEQUENCE [LARGE SCALE GENOMIC DNA]</scope>
    <source>
        <strain evidence="3 4">GP25-8</strain>
    </source>
</reference>
<dbReference type="Proteomes" id="UP000235347">
    <property type="component" value="Unassembled WGS sequence"/>
</dbReference>
<keyword evidence="4" id="KW-1185">Reference proteome</keyword>
<keyword evidence="1" id="KW-0812">Transmembrane</keyword>
<dbReference type="RefSeq" id="WP_102610440.1">
    <property type="nucleotide sequence ID" value="NZ_CADIKD010000007.1"/>
</dbReference>
<dbReference type="Pfam" id="PF13490">
    <property type="entry name" value="zf-HC2"/>
    <property type="match status" value="1"/>
</dbReference>
<name>A0A2N7W4S0_9BURK</name>
<dbReference type="InterPro" id="IPR027383">
    <property type="entry name" value="Znf_put"/>
</dbReference>
<organism evidence="3 4">
    <name type="scientific">Trinickia soli</name>
    <dbReference type="NCBI Taxonomy" id="380675"/>
    <lineage>
        <taxon>Bacteria</taxon>
        <taxon>Pseudomonadati</taxon>
        <taxon>Pseudomonadota</taxon>
        <taxon>Betaproteobacteria</taxon>
        <taxon>Burkholderiales</taxon>
        <taxon>Burkholderiaceae</taxon>
        <taxon>Trinickia</taxon>
    </lineage>
</organism>
<keyword evidence="1" id="KW-1133">Transmembrane helix</keyword>
<gene>
    <name evidence="3" type="ORF">C0Z19_14065</name>
</gene>
<proteinExistence type="predicted"/>
<dbReference type="AlphaFoldDB" id="A0A2N7W4S0"/>
<feature type="domain" description="Putative zinc-finger" evidence="2">
    <location>
        <begin position="14"/>
        <end position="45"/>
    </location>
</feature>
<dbReference type="EMBL" id="PNYB01000010">
    <property type="protein sequence ID" value="PMS24388.1"/>
    <property type="molecule type" value="Genomic_DNA"/>
</dbReference>
<feature type="transmembrane region" description="Helical" evidence="1">
    <location>
        <begin position="104"/>
        <end position="123"/>
    </location>
</feature>
<dbReference type="Gene3D" id="1.10.10.1320">
    <property type="entry name" value="Anti-sigma factor, zinc-finger domain"/>
    <property type="match status" value="1"/>
</dbReference>